<evidence type="ECO:0000256" key="2">
    <source>
        <dbReference type="ARBA" id="ARBA00022737"/>
    </source>
</evidence>
<evidence type="ECO:0000313" key="4">
    <source>
        <dbReference type="EMBL" id="CAE8716324.1"/>
    </source>
</evidence>
<dbReference type="InterPro" id="IPR015943">
    <property type="entry name" value="WD40/YVTN_repeat-like_dom_sf"/>
</dbReference>
<gene>
    <name evidence="4" type="ORF">PGLA2088_LOCUS39011</name>
</gene>
<evidence type="ECO:0000313" key="5">
    <source>
        <dbReference type="Proteomes" id="UP000626109"/>
    </source>
</evidence>
<dbReference type="PANTHER" id="PTHR19879">
    <property type="entry name" value="TRANSCRIPTION INITIATION FACTOR TFIID"/>
    <property type="match status" value="1"/>
</dbReference>
<feature type="non-terminal residue" evidence="4">
    <location>
        <position position="1"/>
    </location>
</feature>
<reference evidence="4" key="1">
    <citation type="submission" date="2021-02" db="EMBL/GenBank/DDBJ databases">
        <authorList>
            <person name="Dougan E. K."/>
            <person name="Rhodes N."/>
            <person name="Thang M."/>
            <person name="Chan C."/>
        </authorList>
    </citation>
    <scope>NUCLEOTIDE SEQUENCE</scope>
</reference>
<feature type="repeat" description="WD" evidence="3">
    <location>
        <begin position="393"/>
        <end position="421"/>
    </location>
</feature>
<dbReference type="AlphaFoldDB" id="A0A813KUR3"/>
<dbReference type="InterPro" id="IPR036322">
    <property type="entry name" value="WD40_repeat_dom_sf"/>
</dbReference>
<protein>
    <submittedName>
        <fullName evidence="4">Uncharacterized protein</fullName>
    </submittedName>
</protein>
<evidence type="ECO:0000256" key="3">
    <source>
        <dbReference type="PROSITE-ProRule" id="PRU00221"/>
    </source>
</evidence>
<dbReference type="Gene3D" id="2.130.10.10">
    <property type="entry name" value="YVTN repeat-like/Quinoprotein amine dehydrogenase"/>
    <property type="match status" value="2"/>
</dbReference>
<name>A0A813KUR3_POLGL</name>
<dbReference type="PROSITE" id="PS50294">
    <property type="entry name" value="WD_REPEATS_REGION"/>
    <property type="match status" value="3"/>
</dbReference>
<dbReference type="InterPro" id="IPR019775">
    <property type="entry name" value="WD40_repeat_CS"/>
</dbReference>
<evidence type="ECO:0000256" key="1">
    <source>
        <dbReference type="ARBA" id="ARBA00022574"/>
    </source>
</evidence>
<proteinExistence type="predicted"/>
<organism evidence="4 5">
    <name type="scientific">Polarella glacialis</name>
    <name type="common">Dinoflagellate</name>
    <dbReference type="NCBI Taxonomy" id="89957"/>
    <lineage>
        <taxon>Eukaryota</taxon>
        <taxon>Sar</taxon>
        <taxon>Alveolata</taxon>
        <taxon>Dinophyceae</taxon>
        <taxon>Suessiales</taxon>
        <taxon>Suessiaceae</taxon>
        <taxon>Polarella</taxon>
    </lineage>
</organism>
<dbReference type="PROSITE" id="PS50082">
    <property type="entry name" value="WD_REPEATS_2"/>
    <property type="match status" value="3"/>
</dbReference>
<dbReference type="PROSITE" id="PS00678">
    <property type="entry name" value="WD_REPEATS_1"/>
    <property type="match status" value="1"/>
</dbReference>
<accession>A0A813KUR3</accession>
<dbReference type="PANTHER" id="PTHR19879:SF9">
    <property type="entry name" value="TRANSCRIPTION INITIATION FACTOR TFIID SUBUNIT 5"/>
    <property type="match status" value="1"/>
</dbReference>
<dbReference type="SUPFAM" id="SSF50978">
    <property type="entry name" value="WD40 repeat-like"/>
    <property type="match status" value="1"/>
</dbReference>
<keyword evidence="2" id="KW-0677">Repeat</keyword>
<dbReference type="EMBL" id="CAJNNW010032943">
    <property type="protein sequence ID" value="CAE8716324.1"/>
    <property type="molecule type" value="Genomic_DNA"/>
</dbReference>
<sequence>DTVTQLCSSALQQLADADLGMAHSILFQQRALASHTTLKQAGITDGDAVFLLRQPCRSMSAWQDGLVRLRRLQGLRSRGGGTKATLEQESVPEDAFSCVASCSWPQLDEEDWDSQSDTSEGEAECVLEMKHEGGLLVSAELSPDGSLLLTIGTQEGCIWCAVSGRKLMQLQDGATAGSFSPDGCLVAGVAFDGIGRLWSTATGKVLKLLPPAADQKTDVSLAVFSKAGLLLLTAAGSAAQLWEAAGAFRPLGPALRGHLDDIRAAAFSPDGALAVTASQDATARLWEAASGLCLRVLRAHSAGLTTVDFSPAGTQCLTASVDGRVCVWQLAAVMAATAPAVAGEEACCVLAAQGGVANAVHFAPDGRSFQLASAWEGLQIFGSASGEEQLRVSGNHGEWVRCAAFSPDGLLIITGAYDGTV</sequence>
<dbReference type="InterPro" id="IPR001680">
    <property type="entry name" value="WD40_rpt"/>
</dbReference>
<feature type="repeat" description="WD" evidence="3">
    <location>
        <begin position="297"/>
        <end position="330"/>
    </location>
</feature>
<feature type="repeat" description="WD" evidence="3">
    <location>
        <begin position="255"/>
        <end position="296"/>
    </location>
</feature>
<dbReference type="SMART" id="SM00320">
    <property type="entry name" value="WD40"/>
    <property type="match status" value="6"/>
</dbReference>
<keyword evidence="1 3" id="KW-0853">WD repeat</keyword>
<dbReference type="Proteomes" id="UP000626109">
    <property type="component" value="Unassembled WGS sequence"/>
</dbReference>
<feature type="non-terminal residue" evidence="4">
    <location>
        <position position="421"/>
    </location>
</feature>
<comment type="caution">
    <text evidence="4">The sequence shown here is derived from an EMBL/GenBank/DDBJ whole genome shotgun (WGS) entry which is preliminary data.</text>
</comment>
<dbReference type="Pfam" id="PF00400">
    <property type="entry name" value="WD40"/>
    <property type="match status" value="3"/>
</dbReference>